<evidence type="ECO:0000313" key="6">
    <source>
        <dbReference type="Proteomes" id="UP000465221"/>
    </source>
</evidence>
<sequence>MSAPNNMPPYTPMPSLGHELGVMFGFIVACLLIMAVYIYFWRAADRRDKQRDKDRQRELAQRAFRYERFQGVRDPREKMHREMVPPVRLLDVPSLCGDCEMR</sequence>
<reference evidence="3 7" key="3">
    <citation type="submission" date="2020-01" db="EMBL/GenBank/DDBJ databases">
        <title>Draft genome sequence of Aspergillus udagawae IFM 53868.</title>
        <authorList>
            <person name="Takahashi H."/>
            <person name="Yaguchi T."/>
        </authorList>
    </citation>
    <scope>NUCLEOTIDE SEQUENCE [LARGE SCALE GENOMIC DNA]</scope>
    <source>
        <strain evidence="3 7">IFM 53868</strain>
    </source>
</reference>
<evidence type="ECO:0000313" key="5">
    <source>
        <dbReference type="Proteomes" id="UP000036893"/>
    </source>
</evidence>
<dbReference type="Proteomes" id="UP000465266">
    <property type="component" value="Unassembled WGS sequence"/>
</dbReference>
<organism evidence="4 5">
    <name type="scientific">Aspergillus udagawae</name>
    <dbReference type="NCBI Taxonomy" id="91492"/>
    <lineage>
        <taxon>Eukaryota</taxon>
        <taxon>Fungi</taxon>
        <taxon>Dikarya</taxon>
        <taxon>Ascomycota</taxon>
        <taxon>Pezizomycotina</taxon>
        <taxon>Eurotiomycetes</taxon>
        <taxon>Eurotiomycetidae</taxon>
        <taxon>Eurotiales</taxon>
        <taxon>Aspergillaceae</taxon>
        <taxon>Aspergillus</taxon>
        <taxon>Aspergillus subgen. Fumigati</taxon>
    </lineage>
</organism>
<proteinExistence type="predicted"/>
<dbReference type="EMBL" id="BLKG01000019">
    <property type="protein sequence ID" value="GFF79797.1"/>
    <property type="molecule type" value="Genomic_DNA"/>
</dbReference>
<evidence type="ECO:0000313" key="7">
    <source>
        <dbReference type="Proteomes" id="UP000465266"/>
    </source>
</evidence>
<dbReference type="RefSeq" id="XP_043143009.1">
    <property type="nucleotide sequence ID" value="XM_043287074.1"/>
</dbReference>
<dbReference type="AlphaFoldDB" id="A0A8E0QJY2"/>
<reference evidence="4" key="4">
    <citation type="submission" date="2021-01" db="EMBL/GenBank/DDBJ databases">
        <title>Pan-genome distribution and transcriptional activeness of fungal secondary metabolism genes in Aspergillus section Fumigati.</title>
        <authorList>
            <person name="Takahashi H."/>
            <person name="Umemura M."/>
            <person name="Ninomiya A."/>
            <person name="Kusuya Y."/>
            <person name="Urayama S."/>
            <person name="Shimizu M."/>
            <person name="Watanabe A."/>
            <person name="Kamei K."/>
            <person name="Yaguchi T."/>
            <person name="Hagiwara D."/>
        </authorList>
    </citation>
    <scope>NUCLEOTIDE SEQUENCE</scope>
    <source>
        <strain evidence="4">IFM 46973</strain>
    </source>
</reference>
<accession>A0A8E0QJY2</accession>
<comment type="caution">
    <text evidence="4">The sequence shown here is derived from an EMBL/GenBank/DDBJ whole genome shotgun (WGS) entry which is preliminary data.</text>
</comment>
<dbReference type="Proteomes" id="UP000465221">
    <property type="component" value="Unassembled WGS sequence"/>
</dbReference>
<dbReference type="EMBL" id="BLKC01000020">
    <property type="protein sequence ID" value="GFF33197.1"/>
    <property type="molecule type" value="Genomic_DNA"/>
</dbReference>
<protein>
    <submittedName>
        <fullName evidence="4">Uncharacterized protein</fullName>
    </submittedName>
</protein>
<keyword evidence="1" id="KW-0812">Transmembrane</keyword>
<reference evidence="4" key="1">
    <citation type="journal article" date="2015" name="Genome Announc.">
        <title>Draft Genome Sequence of the Pathogenic Filamentous Fungus Aspergillus udagawae Strain IFM 46973T.</title>
        <authorList>
            <person name="Kusuya Y."/>
            <person name="Takahashi-Nakaguchi A."/>
            <person name="Takahashi H."/>
            <person name="Yaguchi T."/>
        </authorList>
    </citation>
    <scope>NUCLEOTIDE SEQUENCE</scope>
    <source>
        <strain evidence="4">IFM 46973</strain>
    </source>
</reference>
<evidence type="ECO:0000313" key="2">
    <source>
        <dbReference type="EMBL" id="GFF33197.1"/>
    </source>
</evidence>
<dbReference type="GeneID" id="66989057"/>
<dbReference type="Proteomes" id="UP000036893">
    <property type="component" value="Unassembled WGS sequence"/>
</dbReference>
<evidence type="ECO:0000313" key="4">
    <source>
        <dbReference type="EMBL" id="GIC85743.1"/>
    </source>
</evidence>
<reference evidence="2 6" key="2">
    <citation type="submission" date="2020-01" db="EMBL/GenBank/DDBJ databases">
        <title>Draft genome sequence of Aspergillus udagawae IFM 46972.</title>
        <authorList>
            <person name="Takahashi H."/>
            <person name="Yaguchi T."/>
        </authorList>
    </citation>
    <scope>NUCLEOTIDE SEQUENCE [LARGE SCALE GENOMIC DNA]</scope>
    <source>
        <strain evidence="2 6">IFM 46972</strain>
    </source>
</reference>
<feature type="transmembrane region" description="Helical" evidence="1">
    <location>
        <begin position="20"/>
        <end position="41"/>
    </location>
</feature>
<keyword evidence="1" id="KW-0472">Membrane</keyword>
<dbReference type="EMBL" id="BBXM02000001">
    <property type="protein sequence ID" value="GIC85743.1"/>
    <property type="molecule type" value="Genomic_DNA"/>
</dbReference>
<evidence type="ECO:0000313" key="3">
    <source>
        <dbReference type="EMBL" id="GFF79797.1"/>
    </source>
</evidence>
<name>A0A8E0QJY2_9EURO</name>
<dbReference type="OrthoDB" id="3436553at2759"/>
<evidence type="ECO:0000256" key="1">
    <source>
        <dbReference type="SAM" id="Phobius"/>
    </source>
</evidence>
<keyword evidence="1" id="KW-1133">Transmembrane helix</keyword>
<gene>
    <name evidence="4" type="ORF">Aud_001581</name>
    <name evidence="2" type="ORF">IFM46972_03809</name>
    <name evidence="3" type="ORF">IFM53868_02689</name>
</gene>
<keyword evidence="7" id="KW-1185">Reference proteome</keyword>